<evidence type="ECO:0000313" key="1">
    <source>
        <dbReference type="EMBL" id="GAH09299.1"/>
    </source>
</evidence>
<proteinExistence type="predicted"/>
<accession>X1DWH7</accession>
<protein>
    <submittedName>
        <fullName evidence="1">Uncharacterized protein</fullName>
    </submittedName>
</protein>
<dbReference type="AlphaFoldDB" id="X1DWH7"/>
<name>X1DWH7_9ZZZZ</name>
<sequence length="64" mass="7844">GRILHLDCPYEKIIEIYKEVVKRFESIGWKEESSKLIDSIEYYNDKLEKDKRLREIEERKLAKE</sequence>
<organism evidence="1">
    <name type="scientific">marine sediment metagenome</name>
    <dbReference type="NCBI Taxonomy" id="412755"/>
    <lineage>
        <taxon>unclassified sequences</taxon>
        <taxon>metagenomes</taxon>
        <taxon>ecological metagenomes</taxon>
    </lineage>
</organism>
<feature type="non-terminal residue" evidence="1">
    <location>
        <position position="1"/>
    </location>
</feature>
<gene>
    <name evidence="1" type="ORF">S01H4_55842</name>
</gene>
<dbReference type="EMBL" id="BART01032283">
    <property type="protein sequence ID" value="GAH09299.1"/>
    <property type="molecule type" value="Genomic_DNA"/>
</dbReference>
<comment type="caution">
    <text evidence="1">The sequence shown here is derived from an EMBL/GenBank/DDBJ whole genome shotgun (WGS) entry which is preliminary data.</text>
</comment>
<reference evidence="1" key="1">
    <citation type="journal article" date="2014" name="Front. Microbiol.">
        <title>High frequency of phylogenetically diverse reductive dehalogenase-homologous genes in deep subseafloor sedimentary metagenomes.</title>
        <authorList>
            <person name="Kawai M."/>
            <person name="Futagami T."/>
            <person name="Toyoda A."/>
            <person name="Takaki Y."/>
            <person name="Nishi S."/>
            <person name="Hori S."/>
            <person name="Arai W."/>
            <person name="Tsubouchi T."/>
            <person name="Morono Y."/>
            <person name="Uchiyama I."/>
            <person name="Ito T."/>
            <person name="Fujiyama A."/>
            <person name="Inagaki F."/>
            <person name="Takami H."/>
        </authorList>
    </citation>
    <scope>NUCLEOTIDE SEQUENCE</scope>
    <source>
        <strain evidence="1">Expedition CK06-06</strain>
    </source>
</reference>